<dbReference type="RefSeq" id="WP_246278112.1">
    <property type="nucleotide sequence ID" value="NZ_BAABJB010000023.1"/>
</dbReference>
<evidence type="ECO:0000313" key="2">
    <source>
        <dbReference type="EMBL" id="GFJ92025.1"/>
    </source>
</evidence>
<gene>
    <name evidence="2" type="ORF">Prum_056670</name>
</gene>
<reference evidence="2 3" key="1">
    <citation type="submission" date="2020-03" db="EMBL/GenBank/DDBJ databases">
        <title>Whole genome shotgun sequence of Phytohabitans rumicis NBRC 108638.</title>
        <authorList>
            <person name="Komaki H."/>
            <person name="Tamura T."/>
        </authorList>
    </citation>
    <scope>NUCLEOTIDE SEQUENCE [LARGE SCALE GENOMIC DNA]</scope>
    <source>
        <strain evidence="2 3">NBRC 108638</strain>
    </source>
</reference>
<organism evidence="2 3">
    <name type="scientific">Phytohabitans rumicis</name>
    <dbReference type="NCBI Taxonomy" id="1076125"/>
    <lineage>
        <taxon>Bacteria</taxon>
        <taxon>Bacillati</taxon>
        <taxon>Actinomycetota</taxon>
        <taxon>Actinomycetes</taxon>
        <taxon>Micromonosporales</taxon>
        <taxon>Micromonosporaceae</taxon>
    </lineage>
</organism>
<name>A0A6V8LHC1_9ACTN</name>
<sequence length="91" mass="9342">MPSPTSSGKPFGRATGKPSPGAEMTLTGQVAEGVESGCRLLNNYLLLPGPGINRDSFAVGATVTVRGRVEQGMMTTCQQGTPFVVSEVLSG</sequence>
<evidence type="ECO:0000256" key="1">
    <source>
        <dbReference type="SAM" id="MobiDB-lite"/>
    </source>
</evidence>
<dbReference type="Proteomes" id="UP000482960">
    <property type="component" value="Unassembled WGS sequence"/>
</dbReference>
<proteinExistence type="predicted"/>
<accession>A0A6V8LHC1</accession>
<feature type="region of interest" description="Disordered" evidence="1">
    <location>
        <begin position="1"/>
        <end position="24"/>
    </location>
</feature>
<dbReference type="EMBL" id="BLPG01000001">
    <property type="protein sequence ID" value="GFJ92025.1"/>
    <property type="molecule type" value="Genomic_DNA"/>
</dbReference>
<protein>
    <submittedName>
        <fullName evidence="2">Uncharacterized protein</fullName>
    </submittedName>
</protein>
<dbReference type="AlphaFoldDB" id="A0A6V8LHC1"/>
<comment type="caution">
    <text evidence="2">The sequence shown here is derived from an EMBL/GenBank/DDBJ whole genome shotgun (WGS) entry which is preliminary data.</text>
</comment>
<keyword evidence="3" id="KW-1185">Reference proteome</keyword>
<evidence type="ECO:0000313" key="3">
    <source>
        <dbReference type="Proteomes" id="UP000482960"/>
    </source>
</evidence>
<reference evidence="2 3" key="2">
    <citation type="submission" date="2020-03" db="EMBL/GenBank/DDBJ databases">
        <authorList>
            <person name="Ichikawa N."/>
            <person name="Kimura A."/>
            <person name="Kitahashi Y."/>
            <person name="Uohara A."/>
        </authorList>
    </citation>
    <scope>NUCLEOTIDE SEQUENCE [LARGE SCALE GENOMIC DNA]</scope>
    <source>
        <strain evidence="2 3">NBRC 108638</strain>
    </source>
</reference>